<sequence>MKSYLDLIKECDAFPYPGTPEHNTLLSTLWTLTTTSPNHADPIPVGYLLEPVANKLIEALTATESENDPSNPPTTKSEFEINTSTRTIKAFTQPTEPLRSAAVAKILRTWGDHQTFSVLSGWRNELYPIYGPNNELLFTMERSASPLFGINTYGVHMTCYTPISDDEKTTSGSAFDFKLWIPRRSRTKQTYGSMLDNTVAGGISSGEGPFESIIREADEEASLPSELVRAKIQSKGTVSYIHVRTAAAGGETGLIMPEIQYIYDLELPNDVIPKIKDGEVEAFYCWTVEETIGHLVRGEFKPNCALCLVDFFMRRGVVRRGEEGEGWGVMERGCRRVMPFAVWAAYGGCEGEL</sequence>
<dbReference type="Gene3D" id="3.90.79.10">
    <property type="entry name" value="Nucleoside Triphosphate Pyrophosphohydrolase"/>
    <property type="match status" value="1"/>
</dbReference>
<dbReference type="FunFam" id="3.90.79.10:FF:000019">
    <property type="entry name" value="Thiamin pyrophosphokinase, putative"/>
    <property type="match status" value="1"/>
</dbReference>
<reference evidence="3" key="1">
    <citation type="submission" date="2021-07" db="EMBL/GenBank/DDBJ databases">
        <authorList>
            <person name="Durling M."/>
        </authorList>
    </citation>
    <scope>NUCLEOTIDE SEQUENCE</scope>
</reference>
<protein>
    <recommendedName>
        <fullName evidence="2">Nudix hydrolase domain-containing protein</fullName>
    </recommendedName>
</protein>
<dbReference type="OrthoDB" id="10261522at2759"/>
<dbReference type="SUPFAM" id="SSF55811">
    <property type="entry name" value="Nudix"/>
    <property type="match status" value="1"/>
</dbReference>
<feature type="region of interest" description="Disordered" evidence="1">
    <location>
        <begin position="62"/>
        <end position="82"/>
    </location>
</feature>
<dbReference type="PROSITE" id="PS51462">
    <property type="entry name" value="NUDIX"/>
    <property type="match status" value="1"/>
</dbReference>
<dbReference type="InterPro" id="IPR015797">
    <property type="entry name" value="NUDIX_hydrolase-like_dom_sf"/>
</dbReference>
<gene>
    <name evidence="3" type="ORF">HYFRA_00004698</name>
</gene>
<dbReference type="PANTHER" id="PTHR13622:SF8">
    <property type="entry name" value="THIAMIN PYROPHOSPHOKINASE 1"/>
    <property type="match status" value="1"/>
</dbReference>
<evidence type="ECO:0000256" key="1">
    <source>
        <dbReference type="SAM" id="MobiDB-lite"/>
    </source>
</evidence>
<evidence type="ECO:0000313" key="4">
    <source>
        <dbReference type="Proteomes" id="UP000696280"/>
    </source>
</evidence>
<name>A0A9N9PTQ4_9HELO</name>
<feature type="compositionally biased region" description="Polar residues" evidence="1">
    <location>
        <begin position="73"/>
        <end position="82"/>
    </location>
</feature>
<dbReference type="EMBL" id="CAJVRL010000057">
    <property type="protein sequence ID" value="CAG8954773.1"/>
    <property type="molecule type" value="Genomic_DNA"/>
</dbReference>
<evidence type="ECO:0000259" key="2">
    <source>
        <dbReference type="PROSITE" id="PS51462"/>
    </source>
</evidence>
<organism evidence="3 4">
    <name type="scientific">Hymenoscyphus fraxineus</name>
    <dbReference type="NCBI Taxonomy" id="746836"/>
    <lineage>
        <taxon>Eukaryota</taxon>
        <taxon>Fungi</taxon>
        <taxon>Dikarya</taxon>
        <taxon>Ascomycota</taxon>
        <taxon>Pezizomycotina</taxon>
        <taxon>Leotiomycetes</taxon>
        <taxon>Helotiales</taxon>
        <taxon>Helotiaceae</taxon>
        <taxon>Hymenoscyphus</taxon>
    </lineage>
</organism>
<evidence type="ECO:0000313" key="3">
    <source>
        <dbReference type="EMBL" id="CAG8954773.1"/>
    </source>
</evidence>
<dbReference type="PANTHER" id="PTHR13622">
    <property type="entry name" value="THIAMIN PYROPHOSPHOKINASE"/>
    <property type="match status" value="1"/>
</dbReference>
<dbReference type="Proteomes" id="UP000696280">
    <property type="component" value="Unassembled WGS sequence"/>
</dbReference>
<dbReference type="CDD" id="cd03676">
    <property type="entry name" value="NUDIX_Tnr3_like"/>
    <property type="match status" value="1"/>
</dbReference>
<dbReference type="InterPro" id="IPR031804">
    <property type="entry name" value="DUF4743"/>
</dbReference>
<dbReference type="InterPro" id="IPR000086">
    <property type="entry name" value="NUDIX_hydrolase_dom"/>
</dbReference>
<accession>A0A9N9PTQ4</accession>
<comment type="caution">
    <text evidence="3">The sequence shown here is derived from an EMBL/GenBank/DDBJ whole genome shotgun (WGS) entry which is preliminary data.</text>
</comment>
<dbReference type="AlphaFoldDB" id="A0A9N9PTQ4"/>
<dbReference type="Pfam" id="PF15916">
    <property type="entry name" value="DUF4743"/>
    <property type="match status" value="1"/>
</dbReference>
<keyword evidence="4" id="KW-1185">Reference proteome</keyword>
<dbReference type="Pfam" id="PF00293">
    <property type="entry name" value="NUDIX"/>
    <property type="match status" value="1"/>
</dbReference>
<proteinExistence type="predicted"/>
<feature type="domain" description="Nudix hydrolase" evidence="2">
    <location>
        <begin position="154"/>
        <end position="308"/>
    </location>
</feature>
<dbReference type="GO" id="GO:0044715">
    <property type="term" value="F:8-oxo-dGDP phosphatase activity"/>
    <property type="evidence" value="ECO:0007669"/>
    <property type="project" value="TreeGrafter"/>
</dbReference>